<dbReference type="Pfam" id="PF13175">
    <property type="entry name" value="AAA_15"/>
    <property type="match status" value="2"/>
</dbReference>
<feature type="domain" description="Endonuclease GajA/Old nuclease/RecF-like AAA" evidence="2">
    <location>
        <begin position="277"/>
        <end position="361"/>
    </location>
</feature>
<feature type="domain" description="OLD protein-like TOPRIM" evidence="3">
    <location>
        <begin position="409"/>
        <end position="479"/>
    </location>
</feature>
<dbReference type="PANTHER" id="PTHR43581">
    <property type="entry name" value="ATP/GTP PHOSPHATASE"/>
    <property type="match status" value="1"/>
</dbReference>
<feature type="region of interest" description="Disordered" evidence="1">
    <location>
        <begin position="587"/>
        <end position="608"/>
    </location>
</feature>
<comment type="caution">
    <text evidence="4">The sequence shown here is derived from an EMBL/GenBank/DDBJ whole genome shotgun (WGS) entry which is preliminary data.</text>
</comment>
<evidence type="ECO:0000313" key="5">
    <source>
        <dbReference type="Proteomes" id="UP001139516"/>
    </source>
</evidence>
<dbReference type="Proteomes" id="UP001139516">
    <property type="component" value="Unassembled WGS sequence"/>
</dbReference>
<proteinExistence type="predicted"/>
<dbReference type="InterPro" id="IPR027417">
    <property type="entry name" value="P-loop_NTPase"/>
</dbReference>
<name>A0A9X1YB08_9PROT</name>
<feature type="domain" description="Endonuclease GajA/Old nuclease/RecF-like AAA" evidence="2">
    <location>
        <begin position="1"/>
        <end position="49"/>
    </location>
</feature>
<dbReference type="EMBL" id="JALPRX010000062">
    <property type="protein sequence ID" value="MCK8785630.1"/>
    <property type="molecule type" value="Genomic_DNA"/>
</dbReference>
<reference evidence="4" key="1">
    <citation type="submission" date="2022-04" db="EMBL/GenBank/DDBJ databases">
        <title>Roseomonas acroporae sp. nov., isolated from coral Acropora digitifera.</title>
        <authorList>
            <person name="Sun H."/>
        </authorList>
    </citation>
    <scope>NUCLEOTIDE SEQUENCE</scope>
    <source>
        <strain evidence="4">NAR14</strain>
    </source>
</reference>
<dbReference type="InterPro" id="IPR051396">
    <property type="entry name" value="Bact_Antivir_Def_Nuclease"/>
</dbReference>
<sequence length="608" mass="66167">MKIHSVAIENFRGIRSTKLVLPDHAVLIGDNNTGKSSVLEAIDLALGPDRLSRRPPVDEHDFYEGKYLSPAGGDGAGGEAVAAEPAVPAEAPKIVVEVTITGLSPEQEARFGGSVEWLDVTSGAFYTAANPAGVDAANIKAALRVTFVGAYDPDEDDFVGNTYYSRSLTEEETPTPFSKKDKQHCGFLFLRSLRTGSRALSLEHGSLLDIILRLKEIRPQMWEGTIGTLAAFDVASDPAIGISGVLDSIDKSLKKYVPREWGVKPHLKVSNLTREHLRKVVTAFIATGDGDHAAPFYRQGTGTINMLVLAMLSQIAEDKQNVIFAMEEVETAIPPYAQKRIVHELRKLASQSIFTSHSPYVLEEFKLDETVILSRANDGVLAQAEIRLPDSVKHKRYRQEFRTRFCEGLLSRRVLIAEGATEASAFPVAARRLSELNPAVYVSLEALGICVIDAGSETQIADLAGIYKGLGKRTFGLCDKQADSAKADIEAQLERLFMHEEKGIEDLILKNTTAAALERFADQLDWPPHLTAKYPNPKADAVAALKEYFGWSKGNWGIADFLAQCSEAEIPSWIRDACIALKAICDPPPAPPQPPNAEGDEPAAEPAA</sequence>
<protein>
    <submittedName>
        <fullName evidence="4">AAA family ATPase</fullName>
    </submittedName>
</protein>
<accession>A0A9X1YB08</accession>
<dbReference type="InterPro" id="IPR041685">
    <property type="entry name" value="AAA_GajA/Old/RecF-like"/>
</dbReference>
<evidence type="ECO:0000256" key="1">
    <source>
        <dbReference type="SAM" id="MobiDB-lite"/>
    </source>
</evidence>
<dbReference type="InterPro" id="IPR034139">
    <property type="entry name" value="TOPRIM_OLD"/>
</dbReference>
<dbReference type="RefSeq" id="WP_248667746.1">
    <property type="nucleotide sequence ID" value="NZ_JALPRX010000062.1"/>
</dbReference>
<gene>
    <name evidence="4" type="ORF">M0638_14685</name>
</gene>
<keyword evidence="5" id="KW-1185">Reference proteome</keyword>
<dbReference type="SUPFAM" id="SSF52540">
    <property type="entry name" value="P-loop containing nucleoside triphosphate hydrolases"/>
    <property type="match status" value="1"/>
</dbReference>
<organism evidence="4 5">
    <name type="scientific">Roseomonas acroporae</name>
    <dbReference type="NCBI Taxonomy" id="2937791"/>
    <lineage>
        <taxon>Bacteria</taxon>
        <taxon>Pseudomonadati</taxon>
        <taxon>Pseudomonadota</taxon>
        <taxon>Alphaproteobacteria</taxon>
        <taxon>Acetobacterales</taxon>
        <taxon>Roseomonadaceae</taxon>
        <taxon>Roseomonas</taxon>
    </lineage>
</organism>
<dbReference type="Pfam" id="PF20469">
    <property type="entry name" value="OLD-like_TOPRIM"/>
    <property type="match status" value="1"/>
</dbReference>
<feature type="compositionally biased region" description="Acidic residues" evidence="1">
    <location>
        <begin position="598"/>
        <end position="608"/>
    </location>
</feature>
<dbReference type="AlphaFoldDB" id="A0A9X1YB08"/>
<evidence type="ECO:0000313" key="4">
    <source>
        <dbReference type="EMBL" id="MCK8785630.1"/>
    </source>
</evidence>
<evidence type="ECO:0000259" key="2">
    <source>
        <dbReference type="Pfam" id="PF13175"/>
    </source>
</evidence>
<dbReference type="PANTHER" id="PTHR43581:SF4">
    <property type="entry name" value="ATP_GTP PHOSPHATASE"/>
    <property type="match status" value="1"/>
</dbReference>
<evidence type="ECO:0000259" key="3">
    <source>
        <dbReference type="Pfam" id="PF20469"/>
    </source>
</evidence>
<dbReference type="Gene3D" id="3.40.50.300">
    <property type="entry name" value="P-loop containing nucleotide triphosphate hydrolases"/>
    <property type="match status" value="2"/>
</dbReference>